<sequence>MVSIYEYWKQGDFEKANEAQKKIRDFRNVMQMGNPNSVVKRAAQLCNLGTGPAKEPSNCANNPVIDQALKEVFKLYD</sequence>
<dbReference type="AlphaFoldDB" id="I3DG97"/>
<name>I3DG97_9PAST</name>
<evidence type="ECO:0000313" key="2">
    <source>
        <dbReference type="Proteomes" id="UP000006457"/>
    </source>
</evidence>
<accession>I3DG97</accession>
<protein>
    <submittedName>
        <fullName evidence="1">Uncharacterized protein</fullName>
    </submittedName>
</protein>
<comment type="caution">
    <text evidence="1">The sequence shown here is derived from an EMBL/GenBank/DDBJ whole genome shotgun (WGS) entry which is preliminary data.</text>
</comment>
<gene>
    <name evidence="1" type="ORF">HMPREF1052_1993</name>
</gene>
<dbReference type="eggNOG" id="COG0329">
    <property type="taxonomic scope" value="Bacteria"/>
</dbReference>
<dbReference type="EMBL" id="AJSX01000016">
    <property type="protein sequence ID" value="EIJ70740.1"/>
    <property type="molecule type" value="Genomic_DNA"/>
</dbReference>
<dbReference type="Proteomes" id="UP000006457">
    <property type="component" value="Unassembled WGS sequence"/>
</dbReference>
<dbReference type="InterPro" id="IPR013785">
    <property type="entry name" value="Aldolase_TIM"/>
</dbReference>
<organism evidence="1 2">
    <name type="scientific">Pasteurella bettyae CCUG 2042</name>
    <dbReference type="NCBI Taxonomy" id="1095749"/>
    <lineage>
        <taxon>Bacteria</taxon>
        <taxon>Pseudomonadati</taxon>
        <taxon>Pseudomonadota</taxon>
        <taxon>Gammaproteobacteria</taxon>
        <taxon>Pasteurellales</taxon>
        <taxon>Pasteurellaceae</taxon>
        <taxon>Pasteurella</taxon>
    </lineage>
</organism>
<dbReference type="SUPFAM" id="SSF51569">
    <property type="entry name" value="Aldolase"/>
    <property type="match status" value="1"/>
</dbReference>
<dbReference type="Gene3D" id="3.20.20.70">
    <property type="entry name" value="Aldolase class I"/>
    <property type="match status" value="1"/>
</dbReference>
<dbReference type="PATRIC" id="fig|1095749.3.peg.635"/>
<proteinExistence type="predicted"/>
<reference evidence="1 2" key="1">
    <citation type="submission" date="2012-03" db="EMBL/GenBank/DDBJ databases">
        <authorList>
            <person name="Harkins D.M."/>
            <person name="Madupu R."/>
            <person name="Durkin A.S."/>
            <person name="Torralba M."/>
            <person name="Methe B."/>
            <person name="Sutton G.G."/>
            <person name="Nelson K.E."/>
        </authorList>
    </citation>
    <scope>NUCLEOTIDE SEQUENCE [LARGE SCALE GENOMIC DNA]</scope>
    <source>
        <strain evidence="1 2">CCUG 2042</strain>
    </source>
</reference>
<keyword evidence="2" id="KW-1185">Reference proteome</keyword>
<evidence type="ECO:0000313" key="1">
    <source>
        <dbReference type="EMBL" id="EIJ70740.1"/>
    </source>
</evidence>